<evidence type="ECO:0000313" key="5">
    <source>
        <dbReference type="Proteomes" id="UP000224634"/>
    </source>
</evidence>
<comment type="caution">
    <text evidence="4">The sequence shown here is derived from an EMBL/GenBank/DDBJ whole genome shotgun (WGS) entry which is preliminary data.</text>
</comment>
<dbReference type="OrthoDB" id="14167at2759"/>
<feature type="compositionally biased region" description="Pro residues" evidence="2">
    <location>
        <begin position="414"/>
        <end position="433"/>
    </location>
</feature>
<feature type="region of interest" description="Disordered" evidence="2">
    <location>
        <begin position="228"/>
        <end position="443"/>
    </location>
</feature>
<gene>
    <name evidence="4" type="ORF">AJ80_02533</name>
</gene>
<proteinExistence type="predicted"/>
<reference evidence="4 5" key="1">
    <citation type="submission" date="2017-10" db="EMBL/GenBank/DDBJ databases">
        <title>Comparative genomics in systemic dimorphic fungi from Ajellomycetaceae.</title>
        <authorList>
            <person name="Munoz J.F."/>
            <person name="Mcewen J.G."/>
            <person name="Clay O.K."/>
            <person name="Cuomo C.A."/>
        </authorList>
    </citation>
    <scope>NUCLEOTIDE SEQUENCE [LARGE SCALE GENOMIC DNA]</scope>
    <source>
        <strain evidence="4 5">UAMH7299</strain>
    </source>
</reference>
<dbReference type="InterPro" id="IPR004148">
    <property type="entry name" value="BAR_dom"/>
</dbReference>
<feature type="compositionally biased region" description="Basic and acidic residues" evidence="2">
    <location>
        <begin position="290"/>
        <end position="300"/>
    </location>
</feature>
<feature type="compositionally biased region" description="Polar residues" evidence="2">
    <location>
        <begin position="302"/>
        <end position="312"/>
    </location>
</feature>
<accession>A0A2B7YR03</accession>
<evidence type="ECO:0000259" key="3">
    <source>
        <dbReference type="PROSITE" id="PS51021"/>
    </source>
</evidence>
<dbReference type="SMART" id="SM00721">
    <property type="entry name" value="BAR"/>
    <property type="match status" value="1"/>
</dbReference>
<keyword evidence="5" id="KW-1185">Reference proteome</keyword>
<evidence type="ECO:0000313" key="4">
    <source>
        <dbReference type="EMBL" id="PGH23423.1"/>
    </source>
</evidence>
<dbReference type="InterPro" id="IPR027267">
    <property type="entry name" value="AH/BAR_dom_sf"/>
</dbReference>
<dbReference type="GO" id="GO:0005737">
    <property type="term" value="C:cytoplasm"/>
    <property type="evidence" value="ECO:0007669"/>
    <property type="project" value="InterPro"/>
</dbReference>
<feature type="compositionally biased region" description="Polar residues" evidence="2">
    <location>
        <begin position="354"/>
        <end position="372"/>
    </location>
</feature>
<dbReference type="Gene3D" id="1.20.1270.60">
    <property type="entry name" value="Arfaptin homology (AH) domain/BAR domain"/>
    <property type="match status" value="1"/>
</dbReference>
<feature type="domain" description="BAR" evidence="3">
    <location>
        <begin position="15"/>
        <end position="237"/>
    </location>
</feature>
<feature type="coiled-coil region" evidence="1">
    <location>
        <begin position="126"/>
        <end position="177"/>
    </location>
</feature>
<feature type="compositionally biased region" description="Polar residues" evidence="2">
    <location>
        <begin position="333"/>
        <end position="346"/>
    </location>
</feature>
<dbReference type="Pfam" id="PF03114">
    <property type="entry name" value="BAR"/>
    <property type="match status" value="1"/>
</dbReference>
<feature type="compositionally biased region" description="Polar residues" evidence="2">
    <location>
        <begin position="383"/>
        <end position="402"/>
    </location>
</feature>
<protein>
    <recommendedName>
        <fullName evidence="3">BAR domain-containing protein</fullName>
    </recommendedName>
</protein>
<dbReference type="AlphaFoldDB" id="A0A2B7YR03"/>
<dbReference type="EMBL" id="PDNA01000024">
    <property type="protein sequence ID" value="PGH23423.1"/>
    <property type="molecule type" value="Genomic_DNA"/>
</dbReference>
<keyword evidence="1" id="KW-0175">Coiled coil</keyword>
<organism evidence="4 5">
    <name type="scientific">Polytolypa hystricis (strain UAMH7299)</name>
    <dbReference type="NCBI Taxonomy" id="1447883"/>
    <lineage>
        <taxon>Eukaryota</taxon>
        <taxon>Fungi</taxon>
        <taxon>Dikarya</taxon>
        <taxon>Ascomycota</taxon>
        <taxon>Pezizomycotina</taxon>
        <taxon>Eurotiomycetes</taxon>
        <taxon>Eurotiomycetidae</taxon>
        <taxon>Onygenales</taxon>
        <taxon>Onygenales incertae sedis</taxon>
        <taxon>Polytolypa</taxon>
    </lineage>
</organism>
<feature type="compositionally biased region" description="Polar residues" evidence="2">
    <location>
        <begin position="275"/>
        <end position="289"/>
    </location>
</feature>
<dbReference type="SUPFAM" id="SSF103657">
    <property type="entry name" value="BAR/IMD domain-like"/>
    <property type="match status" value="1"/>
</dbReference>
<evidence type="ECO:0000256" key="1">
    <source>
        <dbReference type="SAM" id="Coils"/>
    </source>
</evidence>
<dbReference type="PROSITE" id="PS51021">
    <property type="entry name" value="BAR"/>
    <property type="match status" value="1"/>
</dbReference>
<sequence>MNVNKKFDRFKQWAGERMGGEAKTNVSDDFKAMEAEMNLRHEGMDKLQRSMTVYVKAMSKRNEGEDREKTLPVGHLGSSMVHHGDDFDPSSEFGQCLTAFGRTQERVARIQESYVASSTSSWLESLDRSLAQMKEYQVSRKKLESRRLAFDASLAKMQKAKKEDFRAEEELRSQKAKYEESSEDVYRRMQDIRESEADSVADLRAFLDAELNYYDRCREVLLQLKDEWPGSQQHPQAGPSRRSGRPRSNTAHSYHERYNPVEEEPPLPSPDSRPTMKSSRASSAYQTESPSREYSPERFQRPTFSRTSTFEGPTQLRREQSPAGSLRLARIPSDNSTLRTTRSQLRVVSKANDPYNSDWQDDGQSYCAQNSPDRYISGGDRSISPTTSNGSMVSRNASSTALSVGAPAGAGKKGPPPPPPSRAKKPPPPPPPAKKYISGTAGM</sequence>
<dbReference type="STRING" id="1447883.A0A2B7YR03"/>
<evidence type="ECO:0000256" key="2">
    <source>
        <dbReference type="SAM" id="MobiDB-lite"/>
    </source>
</evidence>
<name>A0A2B7YR03_POLH7</name>
<dbReference type="Proteomes" id="UP000224634">
    <property type="component" value="Unassembled WGS sequence"/>
</dbReference>